<organism evidence="4">
    <name type="scientific">Cryptotermes secundus lispivirus 1</name>
    <dbReference type="NCBI Taxonomy" id="3133545"/>
    <lineage>
        <taxon>Viruses</taxon>
        <taxon>Riboviria</taxon>
        <taxon>Orthornavirae</taxon>
        <taxon>Negarnaviricota</taxon>
        <taxon>Haploviricotina</taxon>
        <taxon>Monjiviricetes</taxon>
        <taxon>Mononegavirales</taxon>
        <taxon>Lispiviridae</taxon>
    </lineage>
</organism>
<reference evidence="4" key="1">
    <citation type="journal article" date="2024" name="Microb. Genom.">
        <title>The hidden RNA viruses in Blattodea (cockroach and termite).</title>
        <authorList>
            <person name="Fan J."/>
            <person name="Jiang S."/>
            <person name="Li W."/>
            <person name="Li J."/>
            <person name="Pang R."/>
            <person name="Wu H."/>
        </authorList>
    </citation>
    <scope>NUCLEOTIDE SEQUENCE</scope>
    <source>
        <strain evidence="4">AUS2011</strain>
        <strain evidence="5">AUS2014-1</strain>
        <strain evidence="6">AUS2014-2</strain>
    </source>
</reference>
<accession>A0AAT9JG68</accession>
<keyword evidence="1" id="KW-0863">Zinc-finger</keyword>
<proteinExistence type="predicted"/>
<evidence type="ECO:0000256" key="2">
    <source>
        <dbReference type="SAM" id="MobiDB-lite"/>
    </source>
</evidence>
<feature type="compositionally biased region" description="Low complexity" evidence="2">
    <location>
        <begin position="50"/>
        <end position="72"/>
    </location>
</feature>
<keyword evidence="1" id="KW-0862">Zinc</keyword>
<dbReference type="PROSITE" id="PS50103">
    <property type="entry name" value="ZF_C3H1"/>
    <property type="match status" value="1"/>
</dbReference>
<dbReference type="InterPro" id="IPR000571">
    <property type="entry name" value="Znf_CCCH"/>
</dbReference>
<evidence type="ECO:0000259" key="3">
    <source>
        <dbReference type="PROSITE" id="PS50103"/>
    </source>
</evidence>
<dbReference type="EMBL" id="BK067115">
    <property type="protein sequence ID" value="DBA56614.1"/>
    <property type="molecule type" value="Viral_cRNA"/>
</dbReference>
<evidence type="ECO:0000256" key="1">
    <source>
        <dbReference type="PROSITE-ProRule" id="PRU00723"/>
    </source>
</evidence>
<feature type="domain" description="C3H1-type" evidence="3">
    <location>
        <begin position="95"/>
        <end position="121"/>
    </location>
</feature>
<protein>
    <recommendedName>
        <fullName evidence="3">C3H1-type domain-containing protein</fullName>
    </recommendedName>
</protein>
<feature type="zinc finger region" description="C3H1-type" evidence="1">
    <location>
        <begin position="95"/>
        <end position="121"/>
    </location>
</feature>
<dbReference type="EMBL" id="BK067116">
    <property type="protein sequence ID" value="DBA56620.1"/>
    <property type="molecule type" value="Viral_cRNA"/>
</dbReference>
<sequence>MDKRSRGKRTEETPNLTSRRETRSTTRDRYHHHSAARASSPTKSDRTSRSRTSSVSSRASTIDTKISTARSTRTSRQKTRTSPDTPRQTKDKLSKMHEEFCPYFEDGCFQGFRCQRIHDYSNVDLQQLAVMTDVMIGLQFENKKQIYKNATNIYLLGKKMNVSGLEPPLDYETSTTRDSRQIRRRSASLSSKLRIDLSKND</sequence>
<evidence type="ECO:0000313" key="4">
    <source>
        <dbReference type="EMBL" id="DBA56608.1"/>
    </source>
</evidence>
<name>A0AAT9JG68_9MONO</name>
<evidence type="ECO:0000313" key="6">
    <source>
        <dbReference type="EMBL" id="DBA56620.1"/>
    </source>
</evidence>
<dbReference type="GO" id="GO:0008270">
    <property type="term" value="F:zinc ion binding"/>
    <property type="evidence" value="ECO:0007669"/>
    <property type="project" value="UniProtKB-KW"/>
</dbReference>
<keyword evidence="1" id="KW-0479">Metal-binding</keyword>
<dbReference type="EMBL" id="BK067114">
    <property type="protein sequence ID" value="DBA56608.1"/>
    <property type="molecule type" value="Viral_cRNA"/>
</dbReference>
<evidence type="ECO:0000313" key="5">
    <source>
        <dbReference type="EMBL" id="DBA56614.1"/>
    </source>
</evidence>
<feature type="region of interest" description="Disordered" evidence="2">
    <location>
        <begin position="1"/>
        <end position="93"/>
    </location>
</feature>
<feature type="compositionally biased region" description="Basic and acidic residues" evidence="2">
    <location>
        <begin position="1"/>
        <end position="28"/>
    </location>
</feature>